<sequence>MDEKIQFLAQTKLNQLKDQLETLEKSPIEGDSKQIKKYNQDLNYCRQKIANLESFLSFAVGQKVTKDGQIGEIGALVLSPGGMPEAWVSWTIGSAPIPEQPAKLQIVDEARELLLNSNSENDKQDLLSLPALNNGNTIPEEIPTPNVESSPEELEPKESSINEVRHDRTLVINEESEPSNNQLEPEQTSIPDEIFAIGEKSEALITERSDNPVIQDFNPSDIIIDEEFKALIPSLSLEEKEQLEANILAEGIRDPLVLWKDKNILLDGHNRSPIAQKYNLPFKTVAIELEDRDAARLWLINNQLGRRNLSPEQISYLRGQRYNLEKGQGAKLEDLKASQIDRTNRGSQNDTGSKNHSNDQNNDLEEPSGHFDHLINQEPSGHFDHLINQESSGHFDHLMTQQPSGQSDHLVKTAERLANVYNVGEKTIRRDAQFATAVDLIGEVLGQEIKQDILSRQIRLNKKAAIDLAQIASVDPQRAKEVLESWTSGQKPEIAKHLRLTPGCLVQVNSPDHRDLHERTVRVACVTAKRVQVWHRKIDTTMEMIKYNLDLDQVEFVPMSDKPHVQALNDRLEKLRQYNLDPFERDFLALFDRCVALTPAEEEYLSFVERRYLSL</sequence>
<dbReference type="OrthoDB" id="505288at2"/>
<gene>
    <name evidence="2" type="ordered locus">Cyan7822_6455</name>
</gene>
<feature type="region of interest" description="Disordered" evidence="1">
    <location>
        <begin position="329"/>
        <end position="379"/>
    </location>
</feature>
<feature type="compositionally biased region" description="Polar residues" evidence="1">
    <location>
        <begin position="345"/>
        <end position="361"/>
    </location>
</feature>
<feature type="compositionally biased region" description="Basic and acidic residues" evidence="1">
    <location>
        <begin position="367"/>
        <end position="379"/>
    </location>
</feature>
<evidence type="ECO:0008006" key="4">
    <source>
        <dbReference type="Google" id="ProtNLM"/>
    </source>
</evidence>
<dbReference type="KEGG" id="cyj:Cyan7822_6455"/>
<keyword evidence="3" id="KW-1185">Reference proteome</keyword>
<evidence type="ECO:0000313" key="3">
    <source>
        <dbReference type="Proteomes" id="UP000008206"/>
    </source>
</evidence>
<dbReference type="AlphaFoldDB" id="E0UMQ8"/>
<name>E0UMQ8_GLOV7</name>
<keyword evidence="2" id="KW-0614">Plasmid</keyword>
<feature type="region of interest" description="Disordered" evidence="1">
    <location>
        <begin position="132"/>
        <end position="160"/>
    </location>
</feature>
<evidence type="ECO:0000256" key="1">
    <source>
        <dbReference type="SAM" id="MobiDB-lite"/>
    </source>
</evidence>
<dbReference type="HOGENOM" id="CLU_443925_0_0_3"/>
<dbReference type="RefSeq" id="WP_013334984.1">
    <property type="nucleotide sequence ID" value="NC_014534.1"/>
</dbReference>
<accession>E0UMQ8</accession>
<proteinExistence type="predicted"/>
<reference evidence="3" key="1">
    <citation type="journal article" date="2011" name="MBio">
        <title>Novel metabolic attributes of the genus Cyanothece, comprising a group of unicellular nitrogen-fixing Cyanobacteria.</title>
        <authorList>
            <person name="Bandyopadhyay A."/>
            <person name="Elvitigala T."/>
            <person name="Welsh E."/>
            <person name="Stockel J."/>
            <person name="Liberton M."/>
            <person name="Min H."/>
            <person name="Sherman L.A."/>
            <person name="Pakrasi H.B."/>
        </authorList>
    </citation>
    <scope>NUCLEOTIDE SEQUENCE [LARGE SCALE GENOMIC DNA]</scope>
    <source>
        <strain evidence="3">PCC 7822</strain>
        <plasmid evidence="3">Cy782202</plasmid>
    </source>
</reference>
<dbReference type="InterPro" id="IPR036086">
    <property type="entry name" value="ParB/Sulfiredoxin_sf"/>
</dbReference>
<dbReference type="EMBL" id="CP002200">
    <property type="protein sequence ID" value="ADN18238.1"/>
    <property type="molecule type" value="Genomic_DNA"/>
</dbReference>
<organism evidence="2 3">
    <name type="scientific">Gloeothece verrucosa (strain PCC 7822)</name>
    <name type="common">Cyanothece sp. (strain PCC 7822)</name>
    <dbReference type="NCBI Taxonomy" id="497965"/>
    <lineage>
        <taxon>Bacteria</taxon>
        <taxon>Bacillati</taxon>
        <taxon>Cyanobacteriota</taxon>
        <taxon>Cyanophyceae</taxon>
        <taxon>Oscillatoriophycideae</taxon>
        <taxon>Chroococcales</taxon>
        <taxon>Aphanothecaceae</taxon>
        <taxon>Gloeothece</taxon>
        <taxon>Gloeothece verrucosa</taxon>
    </lineage>
</organism>
<geneLocation type="plasmid" evidence="2 3">
    <name>Cy782202</name>
</geneLocation>
<dbReference type="Proteomes" id="UP000008206">
    <property type="component" value="Plasmid Cy782202"/>
</dbReference>
<evidence type="ECO:0000313" key="2">
    <source>
        <dbReference type="EMBL" id="ADN18238.1"/>
    </source>
</evidence>
<protein>
    <recommendedName>
        <fullName evidence="4">ParB/Sulfiredoxin domain-containing protein</fullName>
    </recommendedName>
</protein>
<dbReference type="SUPFAM" id="SSF110849">
    <property type="entry name" value="ParB/Sulfiredoxin"/>
    <property type="match status" value="1"/>
</dbReference>